<reference evidence="2" key="1">
    <citation type="submission" date="2012-09" db="EMBL/GenBank/DDBJ databases">
        <authorList>
            <person name="Martin A.A."/>
        </authorList>
    </citation>
    <scope>NUCLEOTIDE SEQUENCE</scope>
</reference>
<name>A0A0K0CTL1_ANGCA</name>
<feature type="compositionally biased region" description="Gly residues" evidence="1">
    <location>
        <begin position="13"/>
        <end position="24"/>
    </location>
</feature>
<evidence type="ECO:0000256" key="1">
    <source>
        <dbReference type="SAM" id="MobiDB-lite"/>
    </source>
</evidence>
<organism evidence="2 3">
    <name type="scientific">Angiostrongylus cantonensis</name>
    <name type="common">Rat lungworm</name>
    <dbReference type="NCBI Taxonomy" id="6313"/>
    <lineage>
        <taxon>Eukaryota</taxon>
        <taxon>Metazoa</taxon>
        <taxon>Ecdysozoa</taxon>
        <taxon>Nematoda</taxon>
        <taxon>Chromadorea</taxon>
        <taxon>Rhabditida</taxon>
        <taxon>Rhabditina</taxon>
        <taxon>Rhabditomorpha</taxon>
        <taxon>Strongyloidea</taxon>
        <taxon>Metastrongylidae</taxon>
        <taxon>Angiostrongylus</taxon>
    </lineage>
</organism>
<dbReference type="AlphaFoldDB" id="A0A0K0CTL1"/>
<sequence length="83" mass="9180">MTVGLKSTNGDFDGIGSGDGGDGEGNCADGINDGNICGQSVEEARQFRLRRYDEGREQSNYDDVFVQMVEKIRRARRMTGDER</sequence>
<evidence type="ECO:0000313" key="3">
    <source>
        <dbReference type="WBParaSite" id="ACAC_0000043401-mRNA-1"/>
    </source>
</evidence>
<feature type="region of interest" description="Disordered" evidence="1">
    <location>
        <begin position="1"/>
        <end position="27"/>
    </location>
</feature>
<keyword evidence="2" id="KW-1185">Reference proteome</keyword>
<proteinExistence type="predicted"/>
<dbReference type="Proteomes" id="UP000035642">
    <property type="component" value="Unassembled WGS sequence"/>
</dbReference>
<reference evidence="3" key="2">
    <citation type="submission" date="2017-02" db="UniProtKB">
        <authorList>
            <consortium name="WormBaseParasite"/>
        </authorList>
    </citation>
    <scope>IDENTIFICATION</scope>
</reference>
<dbReference type="WBParaSite" id="ACAC_0000043401-mRNA-1">
    <property type="protein sequence ID" value="ACAC_0000043401-mRNA-1"/>
    <property type="gene ID" value="ACAC_0000043401"/>
</dbReference>
<accession>A0A0K0CTL1</accession>
<evidence type="ECO:0000313" key="2">
    <source>
        <dbReference type="Proteomes" id="UP000035642"/>
    </source>
</evidence>
<protein>
    <submittedName>
        <fullName evidence="3">Uncharacterized protein</fullName>
    </submittedName>
</protein>